<dbReference type="SMART" id="SM00220">
    <property type="entry name" value="S_TKc"/>
    <property type="match status" value="1"/>
</dbReference>
<dbReference type="PANTHER" id="PTHR44899">
    <property type="entry name" value="CAMK FAMILY PROTEIN KINASE"/>
    <property type="match status" value="1"/>
</dbReference>
<dbReference type="Proteomes" id="UP000324800">
    <property type="component" value="Unassembled WGS sequence"/>
</dbReference>
<dbReference type="AlphaFoldDB" id="A0A5J4VC87"/>
<dbReference type="InterPro" id="IPR000719">
    <property type="entry name" value="Prot_kinase_dom"/>
</dbReference>
<reference evidence="10 11" key="1">
    <citation type="submission" date="2019-03" db="EMBL/GenBank/DDBJ databases">
        <title>Single cell metagenomics reveals metabolic interactions within the superorganism composed of flagellate Streblomastix strix and complex community of Bacteroidetes bacteria on its surface.</title>
        <authorList>
            <person name="Treitli S.C."/>
            <person name="Kolisko M."/>
            <person name="Husnik F."/>
            <person name="Keeling P."/>
            <person name="Hampl V."/>
        </authorList>
    </citation>
    <scope>NUCLEOTIDE SEQUENCE [LARGE SCALE GENOMIC DNA]</scope>
    <source>
        <strain evidence="10">ST1C</strain>
    </source>
</reference>
<dbReference type="PROSITE" id="PS50011">
    <property type="entry name" value="PROTEIN_KINASE_DOM"/>
    <property type="match status" value="1"/>
</dbReference>
<evidence type="ECO:0000313" key="10">
    <source>
        <dbReference type="EMBL" id="KAA6380176.1"/>
    </source>
</evidence>
<evidence type="ECO:0000256" key="5">
    <source>
        <dbReference type="ARBA" id="ARBA00022777"/>
    </source>
</evidence>
<dbReference type="Pfam" id="PF00069">
    <property type="entry name" value="Pkinase"/>
    <property type="match status" value="1"/>
</dbReference>
<dbReference type="Gene3D" id="1.10.510.10">
    <property type="entry name" value="Transferase(Phosphotransferase) domain 1"/>
    <property type="match status" value="1"/>
</dbReference>
<comment type="caution">
    <text evidence="10">The sequence shown here is derived from an EMBL/GenBank/DDBJ whole genome shotgun (WGS) entry which is preliminary data.</text>
</comment>
<dbReference type="PIRSF" id="PIRSF000654">
    <property type="entry name" value="Integrin-linked_kinase"/>
    <property type="match status" value="1"/>
</dbReference>
<feature type="non-terminal residue" evidence="10">
    <location>
        <position position="320"/>
    </location>
</feature>
<evidence type="ECO:0000256" key="6">
    <source>
        <dbReference type="ARBA" id="ARBA00022840"/>
    </source>
</evidence>
<name>A0A5J4VC87_9EUKA</name>
<dbReference type="EC" id="2.7.11.1" evidence="1"/>
<keyword evidence="5 10" id="KW-0418">Kinase</keyword>
<keyword evidence="4" id="KW-0547">Nucleotide-binding</keyword>
<dbReference type="OrthoDB" id="248923at2759"/>
<dbReference type="PANTHER" id="PTHR44899:SF3">
    <property type="entry name" value="SERINE_THREONINE-PROTEIN KINASE NEK1"/>
    <property type="match status" value="1"/>
</dbReference>
<dbReference type="InterPro" id="IPR011009">
    <property type="entry name" value="Kinase-like_dom_sf"/>
</dbReference>
<keyword evidence="3" id="KW-0808">Transferase</keyword>
<dbReference type="GO" id="GO:0005524">
    <property type="term" value="F:ATP binding"/>
    <property type="evidence" value="ECO:0007669"/>
    <property type="project" value="UniProtKB-KW"/>
</dbReference>
<evidence type="ECO:0000256" key="3">
    <source>
        <dbReference type="ARBA" id="ARBA00022679"/>
    </source>
</evidence>
<dbReference type="InterPro" id="IPR051131">
    <property type="entry name" value="NEK_Ser/Thr_kinase_NIMA"/>
</dbReference>
<evidence type="ECO:0000256" key="2">
    <source>
        <dbReference type="ARBA" id="ARBA00022527"/>
    </source>
</evidence>
<proteinExistence type="predicted"/>
<dbReference type="PROSITE" id="PS00108">
    <property type="entry name" value="PROTEIN_KINASE_ST"/>
    <property type="match status" value="1"/>
</dbReference>
<evidence type="ECO:0000256" key="8">
    <source>
        <dbReference type="ARBA" id="ARBA00048679"/>
    </source>
</evidence>
<protein>
    <recommendedName>
        <fullName evidence="1">non-specific serine/threonine protein kinase</fullName>
        <ecNumber evidence="1">2.7.11.1</ecNumber>
    </recommendedName>
</protein>
<accession>A0A5J4VC87</accession>
<gene>
    <name evidence="10" type="ORF">EZS28_024295</name>
</gene>
<evidence type="ECO:0000256" key="7">
    <source>
        <dbReference type="ARBA" id="ARBA00047899"/>
    </source>
</evidence>
<dbReference type="EMBL" id="SNRW01008061">
    <property type="protein sequence ID" value="KAA6380176.1"/>
    <property type="molecule type" value="Genomic_DNA"/>
</dbReference>
<feature type="domain" description="Protein kinase" evidence="9">
    <location>
        <begin position="51"/>
        <end position="304"/>
    </location>
</feature>
<dbReference type="GO" id="GO:0004674">
    <property type="term" value="F:protein serine/threonine kinase activity"/>
    <property type="evidence" value="ECO:0007669"/>
    <property type="project" value="UniProtKB-KW"/>
</dbReference>
<evidence type="ECO:0000259" key="9">
    <source>
        <dbReference type="PROSITE" id="PS50011"/>
    </source>
</evidence>
<keyword evidence="2 10" id="KW-0723">Serine/threonine-protein kinase</keyword>
<sequence>MPAKDKIYPIEEKTKDTTKIPQKIVSKNSWEDMIIDALDPELQKQHKWNDYEIIEELPSGSFGRVLVMKLTSNPNKIFVIKRVPYVSPSNKKSADEELKMLKFVQSKYTVRLIEQFADGIDLCIVMEYCIGGNLRGLIEEMKKWNEIDRKIKSYEIIFQVLMGLKVLHDLNIVHRDLKPENIFIDQNGNLKMGDFGFAEKIASQFYIKTAGTKNYAPAEAHNFDKMTEKSDIWALAVIIIEFLTGVHPYEGKTMDATISNIKTNKFAPLPEYIQGELRIMLLSMLNDDHIQRPSAVQLLDSELMQLLSRIEGSKEKRIIE</sequence>
<keyword evidence="6" id="KW-0067">ATP-binding</keyword>
<evidence type="ECO:0000256" key="1">
    <source>
        <dbReference type="ARBA" id="ARBA00012513"/>
    </source>
</evidence>
<comment type="catalytic activity">
    <reaction evidence="7">
        <text>L-threonyl-[protein] + ATP = O-phospho-L-threonyl-[protein] + ADP + H(+)</text>
        <dbReference type="Rhea" id="RHEA:46608"/>
        <dbReference type="Rhea" id="RHEA-COMP:11060"/>
        <dbReference type="Rhea" id="RHEA-COMP:11605"/>
        <dbReference type="ChEBI" id="CHEBI:15378"/>
        <dbReference type="ChEBI" id="CHEBI:30013"/>
        <dbReference type="ChEBI" id="CHEBI:30616"/>
        <dbReference type="ChEBI" id="CHEBI:61977"/>
        <dbReference type="ChEBI" id="CHEBI:456216"/>
        <dbReference type="EC" id="2.7.11.1"/>
    </reaction>
</comment>
<organism evidence="10 11">
    <name type="scientific">Streblomastix strix</name>
    <dbReference type="NCBI Taxonomy" id="222440"/>
    <lineage>
        <taxon>Eukaryota</taxon>
        <taxon>Metamonada</taxon>
        <taxon>Preaxostyla</taxon>
        <taxon>Oxymonadida</taxon>
        <taxon>Streblomastigidae</taxon>
        <taxon>Streblomastix</taxon>
    </lineage>
</organism>
<evidence type="ECO:0000256" key="4">
    <source>
        <dbReference type="ARBA" id="ARBA00022741"/>
    </source>
</evidence>
<evidence type="ECO:0000313" key="11">
    <source>
        <dbReference type="Proteomes" id="UP000324800"/>
    </source>
</evidence>
<dbReference type="SUPFAM" id="SSF56112">
    <property type="entry name" value="Protein kinase-like (PK-like)"/>
    <property type="match status" value="1"/>
</dbReference>
<dbReference type="InterPro" id="IPR008271">
    <property type="entry name" value="Ser/Thr_kinase_AS"/>
</dbReference>
<comment type="catalytic activity">
    <reaction evidence="8">
        <text>L-seryl-[protein] + ATP = O-phospho-L-seryl-[protein] + ADP + H(+)</text>
        <dbReference type="Rhea" id="RHEA:17989"/>
        <dbReference type="Rhea" id="RHEA-COMP:9863"/>
        <dbReference type="Rhea" id="RHEA-COMP:11604"/>
        <dbReference type="ChEBI" id="CHEBI:15378"/>
        <dbReference type="ChEBI" id="CHEBI:29999"/>
        <dbReference type="ChEBI" id="CHEBI:30616"/>
        <dbReference type="ChEBI" id="CHEBI:83421"/>
        <dbReference type="ChEBI" id="CHEBI:456216"/>
        <dbReference type="EC" id="2.7.11.1"/>
    </reaction>
</comment>